<evidence type="ECO:0000256" key="1">
    <source>
        <dbReference type="SAM" id="MobiDB-lite"/>
    </source>
</evidence>
<feature type="transmembrane region" description="Helical" evidence="2">
    <location>
        <begin position="77"/>
        <end position="98"/>
    </location>
</feature>
<dbReference type="OrthoDB" id="10009930at2"/>
<evidence type="ECO:0000256" key="3">
    <source>
        <dbReference type="SAM" id="SignalP"/>
    </source>
</evidence>
<gene>
    <name evidence="4" type="ORF">AN215_11800</name>
</gene>
<keyword evidence="2" id="KW-0472">Membrane</keyword>
<proteinExistence type="predicted"/>
<feature type="region of interest" description="Disordered" evidence="1">
    <location>
        <begin position="42"/>
        <end position="74"/>
    </location>
</feature>
<evidence type="ECO:0000313" key="5">
    <source>
        <dbReference type="Proteomes" id="UP000176087"/>
    </source>
</evidence>
<comment type="caution">
    <text evidence="4">The sequence shown here is derived from an EMBL/GenBank/DDBJ whole genome shotgun (WGS) entry which is preliminary data.</text>
</comment>
<dbReference type="STRING" id="933944.AN215_11800"/>
<feature type="signal peptide" evidence="3">
    <location>
        <begin position="1"/>
        <end position="45"/>
    </location>
</feature>
<dbReference type="PATRIC" id="fig|933944.5.peg.5403"/>
<name>A0A1E7JPP6_9ACTN</name>
<reference evidence="4 5" key="1">
    <citation type="journal article" date="2016" name="Front. Microbiol.">
        <title>Comparative Genomics Analysis of Streptomyces Species Reveals Their Adaptation to the Marine Environment and Their Diversity at the Genomic Level.</title>
        <authorList>
            <person name="Tian X."/>
            <person name="Zhang Z."/>
            <person name="Yang T."/>
            <person name="Chen M."/>
            <person name="Li J."/>
            <person name="Chen F."/>
            <person name="Yang J."/>
            <person name="Li W."/>
            <person name="Zhang B."/>
            <person name="Zhang Z."/>
            <person name="Wu J."/>
            <person name="Zhang C."/>
            <person name="Long L."/>
            <person name="Xiao J."/>
        </authorList>
    </citation>
    <scope>NUCLEOTIDE SEQUENCE [LARGE SCALE GENOMIC DNA]</scope>
    <source>
        <strain evidence="4 5">SCSIO 10390</strain>
    </source>
</reference>
<evidence type="ECO:0008006" key="6">
    <source>
        <dbReference type="Google" id="ProtNLM"/>
    </source>
</evidence>
<protein>
    <recommendedName>
        <fullName evidence="6">Gram-positive cocci surface proteins LPxTG domain-containing protein</fullName>
    </recommendedName>
</protein>
<accession>A0A1E7JPP6</accession>
<feature type="chain" id="PRO_5009195833" description="Gram-positive cocci surface proteins LPxTG domain-containing protein" evidence="3">
    <location>
        <begin position="46"/>
        <end position="101"/>
    </location>
</feature>
<feature type="region of interest" description="Disordered" evidence="1">
    <location>
        <begin position="1"/>
        <end position="20"/>
    </location>
</feature>
<keyword evidence="3" id="KW-0732">Signal</keyword>
<dbReference type="EMBL" id="LJGT01000038">
    <property type="protein sequence ID" value="OEU90215.1"/>
    <property type="molecule type" value="Genomic_DNA"/>
</dbReference>
<feature type="compositionally biased region" description="Polar residues" evidence="1">
    <location>
        <begin position="9"/>
        <end position="19"/>
    </location>
</feature>
<evidence type="ECO:0000256" key="2">
    <source>
        <dbReference type="SAM" id="Phobius"/>
    </source>
</evidence>
<sequence length="101" mass="10289">MRLRRHTPTRTPASIPTHSRTLRATAGLPCAALLLAATLTGAAPAQDQHRDGERSAAVASENRPPPTAAATGEVSPVLPLGAGMTLIGLGLALTAVGLRRP</sequence>
<evidence type="ECO:0000313" key="4">
    <source>
        <dbReference type="EMBL" id="OEU90215.1"/>
    </source>
</evidence>
<dbReference type="RefSeq" id="WP_070009070.1">
    <property type="nucleotide sequence ID" value="NZ_LJGS01000036.1"/>
</dbReference>
<keyword evidence="2" id="KW-0812">Transmembrane</keyword>
<dbReference type="AlphaFoldDB" id="A0A1E7JPP6"/>
<keyword evidence="2" id="KW-1133">Transmembrane helix</keyword>
<organism evidence="4 5">
    <name type="scientific">Streptomyces abyssalis</name>
    <dbReference type="NCBI Taxonomy" id="933944"/>
    <lineage>
        <taxon>Bacteria</taxon>
        <taxon>Bacillati</taxon>
        <taxon>Actinomycetota</taxon>
        <taxon>Actinomycetes</taxon>
        <taxon>Kitasatosporales</taxon>
        <taxon>Streptomycetaceae</taxon>
        <taxon>Streptomyces</taxon>
    </lineage>
</organism>
<keyword evidence="5" id="KW-1185">Reference proteome</keyword>
<dbReference type="Proteomes" id="UP000176087">
    <property type="component" value="Unassembled WGS sequence"/>
</dbReference>